<sequence>MRTLKITAVEVEAVKGPHPDLPDGRQKQVRPLTLYAEHRPPQQQPTPARPAELTSLYLRISTDQGISGFYGPIEYDAAWPILDQFADFLIGQDALAGTILWDKLERLDRHARHGHLKIAISAIDNALWDLRGKAYDAPVWQLLGGASRQRIPAYVSTLGTSLRPEDVRRTAAELKAAGFDGQKWFFADGPGDGPDGLTRNVELARIVRESVGPDFPIMFDAFMGWDLAYARAWIERVGDLRPTWLEEVFLPNRVDAFIELHRSTGQPLSAGEHLYDRPDVLGFLQAGALAVLQCDPEWCGGVTELVRICALADSFTVPVIPHGHGLHAALHVVASQSPATCPKAEYLYRIMPNRHHFELHPLTPEGGSFALPQGPGFGIELDESKITSRELLRR</sequence>
<dbReference type="InterPro" id="IPR036849">
    <property type="entry name" value="Enolase-like_C_sf"/>
</dbReference>
<dbReference type="RefSeq" id="WP_188893590.1">
    <property type="nucleotide sequence ID" value="NZ_BMMZ01000001.1"/>
</dbReference>
<dbReference type="InterPro" id="IPR029065">
    <property type="entry name" value="Enolase_C-like"/>
</dbReference>
<proteinExistence type="predicted"/>
<evidence type="ECO:0000313" key="6">
    <source>
        <dbReference type="Proteomes" id="UP000613840"/>
    </source>
</evidence>
<dbReference type="SFLD" id="SFLDS00001">
    <property type="entry name" value="Enolase"/>
    <property type="match status" value="1"/>
</dbReference>
<dbReference type="SMART" id="SM00922">
    <property type="entry name" value="MR_MLE"/>
    <property type="match status" value="1"/>
</dbReference>
<reference evidence="5" key="2">
    <citation type="submission" date="2020-09" db="EMBL/GenBank/DDBJ databases">
        <authorList>
            <person name="Sun Q."/>
            <person name="Zhou Y."/>
        </authorList>
    </citation>
    <scope>NUCLEOTIDE SEQUENCE</scope>
    <source>
        <strain evidence="5">CGMCC 4.7306</strain>
    </source>
</reference>
<dbReference type="InterPro" id="IPR018110">
    <property type="entry name" value="Mandel_Rmase/mucon_lact_enz_CS"/>
</dbReference>
<keyword evidence="3" id="KW-0460">Magnesium</keyword>
<dbReference type="EMBL" id="BMMZ01000001">
    <property type="protein sequence ID" value="GGL49996.1"/>
    <property type="molecule type" value="Genomic_DNA"/>
</dbReference>
<reference evidence="5" key="1">
    <citation type="journal article" date="2014" name="Int. J. Syst. Evol. Microbiol.">
        <title>Complete genome sequence of Corynebacterium casei LMG S-19264T (=DSM 44701T), isolated from a smear-ripened cheese.</title>
        <authorList>
            <consortium name="US DOE Joint Genome Institute (JGI-PGF)"/>
            <person name="Walter F."/>
            <person name="Albersmeier A."/>
            <person name="Kalinowski J."/>
            <person name="Ruckert C."/>
        </authorList>
    </citation>
    <scope>NUCLEOTIDE SEQUENCE</scope>
    <source>
        <strain evidence="5">CGMCC 4.7306</strain>
    </source>
</reference>
<dbReference type="SUPFAM" id="SSF51604">
    <property type="entry name" value="Enolase C-terminal domain-like"/>
    <property type="match status" value="1"/>
</dbReference>
<comment type="cofactor">
    <cofactor evidence="1">
        <name>Mg(2+)</name>
        <dbReference type="ChEBI" id="CHEBI:18420"/>
    </cofactor>
</comment>
<feature type="domain" description="Mandelate racemase/muconate lactonizing enzyme C-terminal" evidence="4">
    <location>
        <begin position="164"/>
        <end position="267"/>
    </location>
</feature>
<dbReference type="AlphaFoldDB" id="A0A917W1A1"/>
<dbReference type="InterPro" id="IPR013342">
    <property type="entry name" value="Mandelate_racemase_C"/>
</dbReference>
<evidence type="ECO:0000259" key="4">
    <source>
        <dbReference type="SMART" id="SM00922"/>
    </source>
</evidence>
<evidence type="ECO:0000256" key="1">
    <source>
        <dbReference type="ARBA" id="ARBA00001946"/>
    </source>
</evidence>
<dbReference type="GO" id="GO:0000287">
    <property type="term" value="F:magnesium ion binding"/>
    <property type="evidence" value="ECO:0007669"/>
    <property type="project" value="TreeGrafter"/>
</dbReference>
<name>A0A917W1A1_9ACTN</name>
<protein>
    <submittedName>
        <fullName evidence="5">L-rhamnonate dehydratase</fullName>
    </submittedName>
</protein>
<accession>A0A917W1A1</accession>
<dbReference type="PANTHER" id="PTHR13794">
    <property type="entry name" value="ENOLASE SUPERFAMILY, MANDELATE RACEMASE"/>
    <property type="match status" value="1"/>
</dbReference>
<dbReference type="PANTHER" id="PTHR13794:SF58">
    <property type="entry name" value="MITOCHONDRIAL ENOLASE SUPERFAMILY MEMBER 1"/>
    <property type="match status" value="1"/>
</dbReference>
<keyword evidence="2" id="KW-0479">Metal-binding</keyword>
<keyword evidence="6" id="KW-1185">Reference proteome</keyword>
<dbReference type="GO" id="GO:0009063">
    <property type="term" value="P:amino acid catabolic process"/>
    <property type="evidence" value="ECO:0007669"/>
    <property type="project" value="InterPro"/>
</dbReference>
<dbReference type="InterPro" id="IPR029017">
    <property type="entry name" value="Enolase-like_N"/>
</dbReference>
<dbReference type="Pfam" id="PF13378">
    <property type="entry name" value="MR_MLE_C"/>
    <property type="match status" value="1"/>
</dbReference>
<dbReference type="InterPro" id="IPR046945">
    <property type="entry name" value="RHMD-like"/>
</dbReference>
<gene>
    <name evidence="5" type="ORF">GCM10011575_05270</name>
</gene>
<dbReference type="GO" id="GO:0016052">
    <property type="term" value="P:carbohydrate catabolic process"/>
    <property type="evidence" value="ECO:0007669"/>
    <property type="project" value="TreeGrafter"/>
</dbReference>
<dbReference type="Pfam" id="PF02746">
    <property type="entry name" value="MR_MLE_N"/>
    <property type="match status" value="1"/>
</dbReference>
<dbReference type="InterPro" id="IPR013341">
    <property type="entry name" value="Mandelate_racemase_N_dom"/>
</dbReference>
<organism evidence="5 6">
    <name type="scientific">Microlunatus endophyticus</name>
    <dbReference type="NCBI Taxonomy" id="1716077"/>
    <lineage>
        <taxon>Bacteria</taxon>
        <taxon>Bacillati</taxon>
        <taxon>Actinomycetota</taxon>
        <taxon>Actinomycetes</taxon>
        <taxon>Propionibacteriales</taxon>
        <taxon>Propionibacteriaceae</taxon>
        <taxon>Microlunatus</taxon>
    </lineage>
</organism>
<dbReference type="GO" id="GO:0016836">
    <property type="term" value="F:hydro-lyase activity"/>
    <property type="evidence" value="ECO:0007669"/>
    <property type="project" value="TreeGrafter"/>
</dbReference>
<dbReference type="Gene3D" id="3.30.390.10">
    <property type="entry name" value="Enolase-like, N-terminal domain"/>
    <property type="match status" value="1"/>
</dbReference>
<evidence type="ECO:0000256" key="3">
    <source>
        <dbReference type="ARBA" id="ARBA00022842"/>
    </source>
</evidence>
<dbReference type="SUPFAM" id="SSF54826">
    <property type="entry name" value="Enolase N-terminal domain-like"/>
    <property type="match status" value="1"/>
</dbReference>
<dbReference type="SFLD" id="SFLDG00179">
    <property type="entry name" value="mandelate_racemase"/>
    <property type="match status" value="1"/>
</dbReference>
<dbReference type="PROSITE" id="PS00908">
    <property type="entry name" value="MR_MLE_1"/>
    <property type="match status" value="1"/>
</dbReference>
<evidence type="ECO:0000313" key="5">
    <source>
        <dbReference type="EMBL" id="GGL49996.1"/>
    </source>
</evidence>
<dbReference type="Proteomes" id="UP000613840">
    <property type="component" value="Unassembled WGS sequence"/>
</dbReference>
<evidence type="ECO:0000256" key="2">
    <source>
        <dbReference type="ARBA" id="ARBA00022723"/>
    </source>
</evidence>
<dbReference type="Gene3D" id="3.20.20.120">
    <property type="entry name" value="Enolase-like C-terminal domain"/>
    <property type="match status" value="1"/>
</dbReference>
<comment type="caution">
    <text evidence="5">The sequence shown here is derived from an EMBL/GenBank/DDBJ whole genome shotgun (WGS) entry which is preliminary data.</text>
</comment>